<gene>
    <name evidence="6" type="primary">lysR</name>
    <name evidence="6" type="ordered locus">LBA1024</name>
</gene>
<dbReference type="RefSeq" id="WP_011254320.1">
    <property type="nucleotide sequence ID" value="NC_006814.3"/>
</dbReference>
<dbReference type="GO" id="GO:0003700">
    <property type="term" value="F:DNA-binding transcription factor activity"/>
    <property type="evidence" value="ECO:0007669"/>
    <property type="project" value="InterPro"/>
</dbReference>
<evidence type="ECO:0000256" key="4">
    <source>
        <dbReference type="ARBA" id="ARBA00023163"/>
    </source>
</evidence>
<evidence type="ECO:0000256" key="2">
    <source>
        <dbReference type="ARBA" id="ARBA00023015"/>
    </source>
</evidence>
<dbReference type="eggNOG" id="COG0583">
    <property type="taxonomic scope" value="Bacteria"/>
</dbReference>
<dbReference type="AlphaFoldDB" id="Q5FKA1"/>
<dbReference type="EMBL" id="CP000033">
    <property type="protein sequence ID" value="AAV42873.1"/>
    <property type="molecule type" value="Genomic_DNA"/>
</dbReference>
<dbReference type="GeneID" id="93289864"/>
<dbReference type="GO" id="GO:0032993">
    <property type="term" value="C:protein-DNA complex"/>
    <property type="evidence" value="ECO:0007669"/>
    <property type="project" value="TreeGrafter"/>
</dbReference>
<evidence type="ECO:0000256" key="3">
    <source>
        <dbReference type="ARBA" id="ARBA00023125"/>
    </source>
</evidence>
<dbReference type="BioCyc" id="LACI272621:G1G49-1023-MONOMER"/>
<dbReference type="InterPro" id="IPR036390">
    <property type="entry name" value="WH_DNA-bd_sf"/>
</dbReference>
<dbReference type="KEGG" id="lac:LBA1024"/>
<dbReference type="PATRIC" id="fig|272621.13.peg.973"/>
<protein>
    <submittedName>
        <fullName evidence="6">Putative transcriptional regulator</fullName>
    </submittedName>
</protein>
<dbReference type="InterPro" id="IPR000847">
    <property type="entry name" value="LysR_HTH_N"/>
</dbReference>
<evidence type="ECO:0000256" key="1">
    <source>
        <dbReference type="ARBA" id="ARBA00009437"/>
    </source>
</evidence>
<proteinExistence type="inferred from homology"/>
<reference evidence="6 7" key="1">
    <citation type="journal article" date="2005" name="Proc. Natl. Acad. Sci. U.S.A.">
        <title>Complete genome sequence of the probiotic lactic acid bacterium Lactobacillus acidophilus NCFM.</title>
        <authorList>
            <person name="Altermann E."/>
            <person name="Russell W.M."/>
            <person name="Azcarate-Peril M.A."/>
            <person name="Barrangou R."/>
            <person name="Buck B.L."/>
            <person name="McAuliffe O."/>
            <person name="Souther N."/>
            <person name="Dobson A."/>
            <person name="Duong T."/>
            <person name="Callanan M."/>
            <person name="Lick S."/>
            <person name="Hamrick A."/>
            <person name="Cano R."/>
            <person name="Klaenhammer T.R."/>
        </authorList>
    </citation>
    <scope>NUCLEOTIDE SEQUENCE [LARGE SCALE GENOMIC DNA]</scope>
    <source>
        <strain evidence="7">ATCC 700396 / NCK56 / N2 / NCFM</strain>
    </source>
</reference>
<keyword evidence="2" id="KW-0805">Transcription regulation</keyword>
<dbReference type="SUPFAM" id="SSF46785">
    <property type="entry name" value="Winged helix' DNA-binding domain"/>
    <property type="match status" value="1"/>
</dbReference>
<keyword evidence="3" id="KW-0238">DNA-binding</keyword>
<keyword evidence="7" id="KW-1185">Reference proteome</keyword>
<evidence type="ECO:0000313" key="6">
    <source>
        <dbReference type="EMBL" id="AAV42873.1"/>
    </source>
</evidence>
<dbReference type="Proteomes" id="UP000006381">
    <property type="component" value="Chromosome"/>
</dbReference>
<organism evidence="7">
    <name type="scientific">Lactobacillus acidophilus (strain ATCC 700396 / NCK56 / N2 / NCFM)</name>
    <dbReference type="NCBI Taxonomy" id="272621"/>
    <lineage>
        <taxon>Bacteria</taxon>
        <taxon>Bacillati</taxon>
        <taxon>Bacillota</taxon>
        <taxon>Bacilli</taxon>
        <taxon>Lactobacillales</taxon>
        <taxon>Lactobacillaceae</taxon>
        <taxon>Lactobacillus</taxon>
    </lineage>
</organism>
<dbReference type="PANTHER" id="PTHR30346:SF28">
    <property type="entry name" value="HTH-TYPE TRANSCRIPTIONAL REGULATOR CYNR"/>
    <property type="match status" value="1"/>
</dbReference>
<dbReference type="Gene3D" id="3.40.190.290">
    <property type="match status" value="1"/>
</dbReference>
<evidence type="ECO:0000313" key="7">
    <source>
        <dbReference type="Proteomes" id="UP000006381"/>
    </source>
</evidence>
<dbReference type="HOGENOM" id="CLU_039613_28_0_9"/>
<name>Q5FKA1_LACAC</name>
<evidence type="ECO:0000259" key="5">
    <source>
        <dbReference type="PROSITE" id="PS50931"/>
    </source>
</evidence>
<dbReference type="GO" id="GO:0003677">
    <property type="term" value="F:DNA binding"/>
    <property type="evidence" value="ECO:0007669"/>
    <property type="project" value="UniProtKB-KW"/>
</dbReference>
<dbReference type="OrthoDB" id="79118at2"/>
<dbReference type="Pfam" id="PF00126">
    <property type="entry name" value="HTH_1"/>
    <property type="match status" value="1"/>
</dbReference>
<dbReference type="STRING" id="272621.LBA1024"/>
<dbReference type="PANTHER" id="PTHR30346">
    <property type="entry name" value="TRANSCRIPTIONAL DUAL REGULATOR HCAR-RELATED"/>
    <property type="match status" value="1"/>
</dbReference>
<dbReference type="PRINTS" id="PR00039">
    <property type="entry name" value="HTHLYSR"/>
</dbReference>
<dbReference type="InterPro" id="IPR036388">
    <property type="entry name" value="WH-like_DNA-bd_sf"/>
</dbReference>
<keyword evidence="4" id="KW-0804">Transcription</keyword>
<sequence length="288" mass="32755">MIDNYLLEELVAFAKYNTLAQTAEHLNVSQPAITRGTKKIEEELGLKLFERTPNKISLNETGKFAAKKAAEVLAMNNNFVSEVQSFDQSQKQITIASTAPGPLIVLNQLDNSNLAIQDELLPSDKLKQTLINEQYTIVFTNSSIKNDKIDSAYLGVEHLIANLNEFTPLASQTSVSFSDLHGMSFIVLQDIGIWRELIQQKIPDAKFLYQSKRSDFDEIKNYSIFPYFTTNLSVFDPRWEEKDQVDRIPVPISDKDASMSFYANYLSKNKERVMPLIQDIKDVWAKTD</sequence>
<feature type="domain" description="HTH lysR-type" evidence="5">
    <location>
        <begin position="2"/>
        <end position="59"/>
    </location>
</feature>
<accession>Q5FKA1</accession>
<dbReference type="Gene3D" id="1.10.10.10">
    <property type="entry name" value="Winged helix-like DNA-binding domain superfamily/Winged helix DNA-binding domain"/>
    <property type="match status" value="1"/>
</dbReference>
<comment type="similarity">
    <text evidence="1">Belongs to the LysR transcriptional regulatory family.</text>
</comment>
<dbReference type="PROSITE" id="PS50931">
    <property type="entry name" value="HTH_LYSR"/>
    <property type="match status" value="1"/>
</dbReference>